<name>A0ABS8I7T7_9NOSO</name>
<evidence type="ECO:0000313" key="2">
    <source>
        <dbReference type="EMBL" id="MCC5600096.1"/>
    </source>
</evidence>
<reference evidence="2 3" key="1">
    <citation type="journal article" date="2021" name="Microorganisms">
        <title>Genome Evolution of Filamentous Cyanobacterium Nostoc Species: From Facultative Symbiosis to Free Living.</title>
        <authorList>
            <person name="Huo D."/>
            <person name="Li H."/>
            <person name="Cai F."/>
            <person name="Guo X."/>
            <person name="Qiao Z."/>
            <person name="Wang W."/>
            <person name="Yu G."/>
            <person name="Li R."/>
        </authorList>
    </citation>
    <scope>NUCLEOTIDE SEQUENCE [LARGE SCALE GENOMIC DNA]</scope>
    <source>
        <strain evidence="2 3">CHAB 5714</strain>
    </source>
</reference>
<gene>
    <name evidence="2" type="ORF">LC586_12885</name>
</gene>
<evidence type="ECO:0000256" key="1">
    <source>
        <dbReference type="SAM" id="MobiDB-lite"/>
    </source>
</evidence>
<dbReference type="EMBL" id="JAIVFQ010000015">
    <property type="protein sequence ID" value="MCC5600096.1"/>
    <property type="molecule type" value="Genomic_DNA"/>
</dbReference>
<accession>A0ABS8I7T7</accession>
<keyword evidence="3" id="KW-1185">Reference proteome</keyword>
<organism evidence="2 3">
    <name type="scientific">Nostoc favosum CHAB5714</name>
    <dbReference type="NCBI Taxonomy" id="2780399"/>
    <lineage>
        <taxon>Bacteria</taxon>
        <taxon>Bacillati</taxon>
        <taxon>Cyanobacteriota</taxon>
        <taxon>Cyanophyceae</taxon>
        <taxon>Nostocales</taxon>
        <taxon>Nostocaceae</taxon>
        <taxon>Nostoc</taxon>
        <taxon>Nostoc favosum</taxon>
    </lineage>
</organism>
<dbReference type="RefSeq" id="WP_229485056.1">
    <property type="nucleotide sequence ID" value="NZ_JAIVFQ010000015.1"/>
</dbReference>
<evidence type="ECO:0000313" key="3">
    <source>
        <dbReference type="Proteomes" id="UP001199525"/>
    </source>
</evidence>
<sequence length="83" mass="9210">MGSREWGDEGDEEDQGDEGAGEVGEEELLIIPDSRFPIPDSRFPIPHSPFPLFLTYTCGECATLVLWFRVELAIKLNKTANGV</sequence>
<dbReference type="Proteomes" id="UP001199525">
    <property type="component" value="Unassembled WGS sequence"/>
</dbReference>
<feature type="region of interest" description="Disordered" evidence="1">
    <location>
        <begin position="1"/>
        <end position="26"/>
    </location>
</feature>
<protein>
    <submittedName>
        <fullName evidence="2">Uncharacterized protein</fullName>
    </submittedName>
</protein>
<feature type="compositionally biased region" description="Acidic residues" evidence="1">
    <location>
        <begin position="8"/>
        <end position="26"/>
    </location>
</feature>
<proteinExistence type="predicted"/>
<comment type="caution">
    <text evidence="2">The sequence shown here is derived from an EMBL/GenBank/DDBJ whole genome shotgun (WGS) entry which is preliminary data.</text>
</comment>